<dbReference type="Proteomes" id="UP001597260">
    <property type="component" value="Unassembled WGS sequence"/>
</dbReference>
<comment type="caution">
    <text evidence="2">The sequence shown here is derived from an EMBL/GenBank/DDBJ whole genome shotgun (WGS) entry which is preliminary data.</text>
</comment>
<organism evidence="2 3">
    <name type="scientific">Micromonospora sonneratiae</name>
    <dbReference type="NCBI Taxonomy" id="1184706"/>
    <lineage>
        <taxon>Bacteria</taxon>
        <taxon>Bacillati</taxon>
        <taxon>Actinomycetota</taxon>
        <taxon>Actinomycetes</taxon>
        <taxon>Micromonosporales</taxon>
        <taxon>Micromonosporaceae</taxon>
        <taxon>Micromonospora</taxon>
    </lineage>
</organism>
<dbReference type="Pfam" id="PF13031">
    <property type="entry name" value="DUF3892"/>
    <property type="match status" value="1"/>
</dbReference>
<dbReference type="EMBL" id="JBHTMP010000033">
    <property type="protein sequence ID" value="MFD1323490.1"/>
    <property type="molecule type" value="Genomic_DNA"/>
</dbReference>
<gene>
    <name evidence="2" type="ORF">ACFQ4H_20585</name>
</gene>
<reference evidence="3" key="1">
    <citation type="journal article" date="2019" name="Int. J. Syst. Evol. Microbiol.">
        <title>The Global Catalogue of Microorganisms (GCM) 10K type strain sequencing project: providing services to taxonomists for standard genome sequencing and annotation.</title>
        <authorList>
            <consortium name="The Broad Institute Genomics Platform"/>
            <consortium name="The Broad Institute Genome Sequencing Center for Infectious Disease"/>
            <person name="Wu L."/>
            <person name="Ma J."/>
        </authorList>
    </citation>
    <scope>NUCLEOTIDE SEQUENCE [LARGE SCALE GENOMIC DNA]</scope>
    <source>
        <strain evidence="3">JCM 31037</strain>
    </source>
</reference>
<name>A0ABW3YI84_9ACTN</name>
<proteinExistence type="predicted"/>
<accession>A0ABW3YI84</accession>
<evidence type="ECO:0000313" key="3">
    <source>
        <dbReference type="Proteomes" id="UP001597260"/>
    </source>
</evidence>
<sequence>MTAVLVPVALDVLVVREPTAPADWAHTALDRPTPPASGRVHADLLPAPFTARAQARPVGAHLHWGLPDGLTQGVADESGATSFRPVPDRWLVVRLSGPTDGQQPRSVHAWLLPYAGAIDPVRVDDALSGPTLPAPGPTPKSPLTALGHGDLGWAGYYDNVTNRFALHDELTGVTGPVAYLVLGWYTNPAQDPLKVTSEVEHTRRMEELGWEIHPPRPTGQPVPDRSVYHAAAIAIGWPTPSWPGDGGLLGQETDYRPAAQSVTLAIGETLAESLTAVTAEPDDQFAAARLVEGLLLGALADADGTDADAQLDADLHQARFGSAPAAAGNEYIWQPATDGADGGSFVQVERTAPRVWHALEPALAVSGSGRSPKHGSDGRYSDLGTLLCRLEGQALRAFGLAGGNPGRGADALPPSPLAGLPTAYGVPTAATELLVELACLDPGSAPDLAQGTDTQPAPVAAARAAWWAAFDPDHDDPTLPPPGATIEGTLPSPVGVTPPSRPWNPLLLEWEASYLPSPRGAHDWRLDDTDFVLPGPVQRPAEERARVLRGRVMLSPAAGTLLDPAGPGADERDLLGGELTGIAAQLRGDPTGAVVDAPDAPDTATPAPTPQPADFVALRAGFLRLDRARLVDGFGRYLEMLGATVPVPAQVRTGVTLTVPGQPDLAALRPRFTAPARVLLRFADATGTLRDASAGVSPVCGYLVPSTTDRTLEFFDAAGNAYGRLRPDPERVTAWEEDPGRPATLGAAPSRFLPNTYLGRFADGLLAADNALAAARRDGRGAGTGQSALEALLRALDTTRWTVDLTGRSGDEHLALLLGRPVAVVRAYVKVEVEDPRQPAENSTTGVPVRLGDLVRSQDGLLAYCVGDTMDRCHLVDPAVALLAPGLPDDSGAAAPPGADPLYSSYLDTSGTFTVTPGVPVPVTLLMAPGSDVHITTGLVPQKGIGLLREWTGQALSRLSPALRYGPVLREATDTRLPLPQDVRGVWTWHRRPEPGVWATDEVVATTVDARLPDEPAMTSEGWLQVALAPDTSYFDSAVPVQITCIRSTGSSSNRTVTALGGTNADGTHFLIPVAEAIDFITTGRFAFYIEQSGTTRTEIRVVRPKNGRPYLRTVADGSSPNNLDQMPECSHV</sequence>
<feature type="region of interest" description="Disordered" evidence="1">
    <location>
        <begin position="1111"/>
        <end position="1133"/>
    </location>
</feature>
<evidence type="ECO:0000313" key="2">
    <source>
        <dbReference type="EMBL" id="MFD1323490.1"/>
    </source>
</evidence>
<keyword evidence="3" id="KW-1185">Reference proteome</keyword>
<evidence type="ECO:0000256" key="1">
    <source>
        <dbReference type="SAM" id="MobiDB-lite"/>
    </source>
</evidence>
<dbReference type="RefSeq" id="WP_377572718.1">
    <property type="nucleotide sequence ID" value="NZ_JBHTMP010000033.1"/>
</dbReference>
<protein>
    <submittedName>
        <fullName evidence="2">DUF3892 domain-containing protein</fullName>
    </submittedName>
</protein>
<dbReference type="InterPro" id="IPR024997">
    <property type="entry name" value="DUF3892"/>
</dbReference>